<feature type="domain" description="Endonuclease/exonuclease/phosphatase" evidence="2">
    <location>
        <begin position="154"/>
        <end position="359"/>
    </location>
</feature>
<keyword evidence="4" id="KW-1185">Reference proteome</keyword>
<evidence type="ECO:0000259" key="2">
    <source>
        <dbReference type="Pfam" id="PF03372"/>
    </source>
</evidence>
<sequence>MPYDPGRSLPLSAKNSPSTGVIRLAPGRRYGTIVCMVTGNATAARTGTGTDTGGAPRRRAARAGAALLLLVVTVPLAFRAAGSDGPTPVPQLLAFLPWLPVPAGLGLALAFAARWRRGLFWAAAALLVTAAFVRPYGAEAPAPHGPAVARLRVLTANLEFGRATDGLLATLRRERPDLVAVQECDPDRCAAALDSAPVRAAYPYRLLAGYGAAEGSAMLSRFPLARDGAVAGELAMPRAAVTVAGQRLRFQVAHPMPPLPASLDTWRTELGRLRALAASRGHEPLIVAGDFNSSQDHAAFRALLDTGLRDSARLAGHPRAPSWPSWTAPVLGVQIDHVLISDALRPRAARFLDLPDTDHRALLVDLDLYSAR</sequence>
<keyword evidence="1" id="KW-0472">Membrane</keyword>
<evidence type="ECO:0000313" key="3">
    <source>
        <dbReference type="EMBL" id="UNZ02076.1"/>
    </source>
</evidence>
<evidence type="ECO:0000313" key="4">
    <source>
        <dbReference type="Proteomes" id="UP000829494"/>
    </source>
</evidence>
<organism evidence="3 4">
    <name type="scientific">Streptomyces rimosus subsp. rimosus</name>
    <dbReference type="NCBI Taxonomy" id="132474"/>
    <lineage>
        <taxon>Bacteria</taxon>
        <taxon>Bacillati</taxon>
        <taxon>Actinomycetota</taxon>
        <taxon>Actinomycetes</taxon>
        <taxon>Kitasatosporales</taxon>
        <taxon>Streptomycetaceae</taxon>
        <taxon>Streptomyces</taxon>
    </lineage>
</organism>
<keyword evidence="1" id="KW-0812">Transmembrane</keyword>
<feature type="transmembrane region" description="Helical" evidence="1">
    <location>
        <begin position="93"/>
        <end position="112"/>
    </location>
</feature>
<dbReference type="EMBL" id="CP094298">
    <property type="protein sequence ID" value="UNZ02076.1"/>
    <property type="molecule type" value="Genomic_DNA"/>
</dbReference>
<dbReference type="Proteomes" id="UP000829494">
    <property type="component" value="Chromosome"/>
</dbReference>
<protein>
    <recommendedName>
        <fullName evidence="2">Endonuclease/exonuclease/phosphatase domain-containing protein</fullName>
    </recommendedName>
</protein>
<dbReference type="InterPro" id="IPR036691">
    <property type="entry name" value="Endo/exonu/phosph_ase_sf"/>
</dbReference>
<gene>
    <name evidence="3" type="ORF">SRIMR7_07970</name>
</gene>
<name>A0ABY3YVM2_STRRM</name>
<reference evidence="3 4" key="1">
    <citation type="submission" date="2022-03" db="EMBL/GenBank/DDBJ databases">
        <title>Complete genome of Streptomyces rimosus ssp. rimosus R7 (=ATCC 10970).</title>
        <authorList>
            <person name="Beganovic S."/>
            <person name="Ruckert C."/>
            <person name="Busche T."/>
            <person name="Kalinowski J."/>
            <person name="Wittmann C."/>
        </authorList>
    </citation>
    <scope>NUCLEOTIDE SEQUENCE [LARGE SCALE GENOMIC DNA]</scope>
    <source>
        <strain evidence="3 4">R7</strain>
    </source>
</reference>
<feature type="transmembrane region" description="Helical" evidence="1">
    <location>
        <begin position="63"/>
        <end position="81"/>
    </location>
</feature>
<proteinExistence type="predicted"/>
<accession>A0ABY3YVM2</accession>
<dbReference type="InterPro" id="IPR005135">
    <property type="entry name" value="Endo/exonuclease/phosphatase"/>
</dbReference>
<evidence type="ECO:0000256" key="1">
    <source>
        <dbReference type="SAM" id="Phobius"/>
    </source>
</evidence>
<feature type="transmembrane region" description="Helical" evidence="1">
    <location>
        <begin position="119"/>
        <end position="137"/>
    </location>
</feature>
<dbReference type="Gene3D" id="3.60.10.10">
    <property type="entry name" value="Endonuclease/exonuclease/phosphatase"/>
    <property type="match status" value="1"/>
</dbReference>
<dbReference type="SUPFAM" id="SSF56219">
    <property type="entry name" value="DNase I-like"/>
    <property type="match status" value="1"/>
</dbReference>
<keyword evidence="1" id="KW-1133">Transmembrane helix</keyword>
<dbReference type="Pfam" id="PF03372">
    <property type="entry name" value="Exo_endo_phos"/>
    <property type="match status" value="1"/>
</dbReference>